<dbReference type="RefSeq" id="WP_260604523.1">
    <property type="nucleotide sequence ID" value="NZ_OGTW02000012.1"/>
</dbReference>
<accession>A0A2X0PC98</accession>
<name>A0A2X0PC98_9LACT</name>
<dbReference type="Proteomes" id="UP000279235">
    <property type="component" value="Unassembled WGS sequence"/>
</dbReference>
<dbReference type="EMBL" id="OGTW02000012">
    <property type="protein sequence ID" value="SPS10656.1"/>
    <property type="molecule type" value="Genomic_DNA"/>
</dbReference>
<keyword evidence="1" id="KW-0812">Transmembrane</keyword>
<keyword evidence="1" id="KW-1133">Transmembrane helix</keyword>
<dbReference type="EMBL" id="OGTW01000012">
    <property type="protein sequence ID" value="SPB23615.1"/>
    <property type="molecule type" value="Genomic_DNA"/>
</dbReference>
<organism evidence="2">
    <name type="scientific">Lactococcus lactis</name>
    <dbReference type="NCBI Taxonomy" id="1358"/>
    <lineage>
        <taxon>Bacteria</taxon>
        <taxon>Bacillati</taxon>
        <taxon>Bacillota</taxon>
        <taxon>Bacilli</taxon>
        <taxon>Lactobacillales</taxon>
        <taxon>Streptococcaceae</taxon>
        <taxon>Lactococcus</taxon>
    </lineage>
</organism>
<feature type="transmembrane region" description="Helical" evidence="1">
    <location>
        <begin position="20"/>
        <end position="45"/>
    </location>
</feature>
<keyword evidence="1" id="KW-0472">Membrane</keyword>
<proteinExistence type="predicted"/>
<gene>
    <name evidence="2" type="primary">mntH_1</name>
    <name evidence="2" type="ORF">AMHIJAGA_00585</name>
</gene>
<sequence>MKRIKMRRFLQDKKYPALDFLKYVGPGLIVAVGFIDPGNWAAILLRVLNLVINYFG</sequence>
<evidence type="ECO:0000313" key="2">
    <source>
        <dbReference type="EMBL" id="SPB23615.1"/>
    </source>
</evidence>
<evidence type="ECO:0000256" key="1">
    <source>
        <dbReference type="SAM" id="Phobius"/>
    </source>
</evidence>
<protein>
    <submittedName>
        <fullName evidence="2">Divalent metal cation transporter MntH</fullName>
    </submittedName>
</protein>
<reference evidence="2" key="1">
    <citation type="submission" date="2018-01" db="EMBL/GenBank/DDBJ databases">
        <authorList>
            <person name="Gaut B.S."/>
            <person name="Morton B.R."/>
            <person name="Clegg M.T."/>
            <person name="Duvall M.R."/>
        </authorList>
    </citation>
    <scope>NUCLEOTIDE SEQUENCE</scope>
    <source>
        <strain evidence="2">Lactococcus lactis</strain>
    </source>
</reference>
<evidence type="ECO:0000313" key="4">
    <source>
        <dbReference type="Proteomes" id="UP000279235"/>
    </source>
</evidence>
<reference evidence="3" key="2">
    <citation type="submission" date="2018-05" db="EMBL/GenBank/DDBJ databases">
        <authorList>
            <person name="Lanie J.A."/>
            <person name="Ng W.-L."/>
            <person name="Kazmierczak K.M."/>
            <person name="Andrzejewski T.M."/>
            <person name="Davidsen T.M."/>
            <person name="Wayne K.J."/>
            <person name="Tettelin H."/>
            <person name="Glass J.I."/>
            <person name="Rusch D."/>
            <person name="Podicherti R."/>
            <person name="Tsui H.-C.T."/>
            <person name="Winkler M.E."/>
        </authorList>
    </citation>
    <scope>NUCLEOTIDE SEQUENCE</scope>
    <source>
        <strain evidence="3">Lactococcus lactis</strain>
    </source>
</reference>
<dbReference type="AlphaFoldDB" id="A0A2X0PC98"/>
<reference evidence="4" key="3">
    <citation type="submission" date="2018-05" db="EMBL/GenBank/DDBJ databases">
        <authorList>
            <person name="Duru I."/>
        </authorList>
    </citation>
    <scope>NUCLEOTIDE SEQUENCE [LARGE SCALE GENOMIC DNA]</scope>
</reference>
<evidence type="ECO:0000313" key="3">
    <source>
        <dbReference type="EMBL" id="SPS10656.1"/>
    </source>
</evidence>